<dbReference type="GeneID" id="106814265"/>
<organism evidence="1 2">
    <name type="scientific">Priapulus caudatus</name>
    <name type="common">Priapulid worm</name>
    <dbReference type="NCBI Taxonomy" id="37621"/>
    <lineage>
        <taxon>Eukaryota</taxon>
        <taxon>Metazoa</taxon>
        <taxon>Ecdysozoa</taxon>
        <taxon>Scalidophora</taxon>
        <taxon>Priapulida</taxon>
        <taxon>Priapulimorpha</taxon>
        <taxon>Priapulimorphida</taxon>
        <taxon>Priapulidae</taxon>
        <taxon>Priapulus</taxon>
    </lineage>
</organism>
<dbReference type="RefSeq" id="XP_014674048.1">
    <property type="nucleotide sequence ID" value="XM_014818562.1"/>
</dbReference>
<evidence type="ECO:0000313" key="1">
    <source>
        <dbReference type="Proteomes" id="UP000695022"/>
    </source>
</evidence>
<dbReference type="PANTHER" id="PTHR46579">
    <property type="entry name" value="F5/8 TYPE C DOMAIN-CONTAINING PROTEIN-RELATED"/>
    <property type="match status" value="1"/>
</dbReference>
<gene>
    <name evidence="2" type="primary">LOC106814265</name>
</gene>
<evidence type="ECO:0000313" key="2">
    <source>
        <dbReference type="RefSeq" id="XP_014674048.1"/>
    </source>
</evidence>
<sequence length="710" mass="80192">MDVDVVAGVPFMEANDITVRPARRQVILDDGSVYQYGPKKGPSTSPSVRRAQSYVLHAQSSTTTIWPGADAKRNLHEGLVPDASLALEPRTDTAATQSVKVSQVWPQPGIVDSVGGKIHHSSTLWRYFITFDVKEQLRTVFDNDDTRKHLQIGAKRKSCDLYAGNLYRKLPLGDDDITVSLNTDGMQVFVSSNFSIWRKNIFLCGLWFGRSKPDMNTFLKPFVSDMNELAVHGVEWNDGTHTHKSRVIVATCSCDSPARCLVQNTSQFNGHYGCSWCLAPGEVLPVGKGYARVYPAGSEIHPRRSQSNHIDHARIALQQNKPHLGVKGPSVLFLLMYFDMINNFVVDYMHAVCLGVVRTVTGLWLDSSNHTKAYYIGTSIRHLDERLASIKPPSEITRFTTSLNLRKSWKASEWRAWLLHYSAVVTNAFLPQPYYNHWMILVTTMHLLLAEKIDQKTIHLCEFLLIDFVVQFEVLYGKEAMRFNVHQLLHLTECVHNWGPIWTYSTFPYEGMNGRLAKMFHGTQCVHKQMNVFGFDKSTTQANESVYCLGLPVKFTLNATQSKALHSLGIIQNNPNVRAYRKVVTNSGLTLVSKLIQHKRQKRNNSCVQFGNDKIGSLEIIVSVCKDRCDAVMCECQKEFCCILKSINTTRPMFARSTENYKVKLESVRAVVFTNVTVACMLNDITGKYVMMDLNTKQFVSLLPSTLELD</sequence>
<reference evidence="2" key="1">
    <citation type="submission" date="2025-08" db="UniProtKB">
        <authorList>
            <consortium name="RefSeq"/>
        </authorList>
    </citation>
    <scope>IDENTIFICATION</scope>
</reference>
<accession>A0ABM1EPC7</accession>
<keyword evidence="1" id="KW-1185">Reference proteome</keyword>
<dbReference type="Proteomes" id="UP000695022">
    <property type="component" value="Unplaced"/>
</dbReference>
<protein>
    <submittedName>
        <fullName evidence="2">Uncharacterized protein LOC106814265</fullName>
    </submittedName>
</protein>
<dbReference type="PANTHER" id="PTHR46579:SF1">
    <property type="entry name" value="F5_8 TYPE C DOMAIN-CONTAINING PROTEIN"/>
    <property type="match status" value="1"/>
</dbReference>
<name>A0ABM1EPC7_PRICU</name>
<proteinExistence type="predicted"/>